<evidence type="ECO:0000313" key="8">
    <source>
        <dbReference type="EMBL" id="RUQ66794.1"/>
    </source>
</evidence>
<sequence length="507" mass="54518">MVNIYQTAAFHAQRRPDAAALDDGERRLGFGGLTDLARRQADRLEALGAGRGERVAVVANGSIDYVALYHATALTGFILVPLNTRLTPTELAWALGHADPRVVLHDDANAALVEAARALDTGGREWLTVAALSKEAGPQDEETDDALRRRFGAVEADTPALIVYTSGTTSLPKGAVLTHGNLVWNAVNYQVELGIGEETSALLATPLFHIGGFGVLNGPVLYGGGSLRVVPRFETEAVLRAIGEAQPTHLFLLSAMWVTLTDRPGFAELRFPSVRYVQTAASPLSEQRQAAIRRVFPNAEFGWGFGMTESCVTTIKNRFTAEILAHPGSVGHVWRHVAYRLADEEGRILPDLTGPGELQVKAPTVFAGYWNDPEATAAALSADGWLRTGDLFRFDPDGFAHFIGRSKDMVKTGGENVAALEVENCLVQHPAVSEAAVFGVPHERWGEELRAAVVAAPGKTPDPEELRAFCRARLAGFKVPKAIAVVAGLPRSSSGKVQKFKLTEARP</sequence>
<evidence type="ECO:0000256" key="3">
    <source>
        <dbReference type="ARBA" id="ARBA00051915"/>
    </source>
</evidence>
<reference evidence="8 9" key="1">
    <citation type="submission" date="2018-12" db="EMBL/GenBank/DDBJ databases">
        <authorList>
            <person name="Yang Y."/>
        </authorList>
    </citation>
    <scope>NUCLEOTIDE SEQUENCE [LARGE SCALE GENOMIC DNA]</scope>
    <source>
        <strain evidence="8 9">GSF71</strain>
    </source>
</reference>
<dbReference type="RefSeq" id="WP_127001765.1">
    <property type="nucleotide sequence ID" value="NZ_JBNPXW010000016.1"/>
</dbReference>
<evidence type="ECO:0000259" key="6">
    <source>
        <dbReference type="Pfam" id="PF00501"/>
    </source>
</evidence>
<dbReference type="Gene3D" id="3.40.50.12780">
    <property type="entry name" value="N-terminal domain of ligase-like"/>
    <property type="match status" value="1"/>
</dbReference>
<dbReference type="Pfam" id="PF13193">
    <property type="entry name" value="AMP-binding_C"/>
    <property type="match status" value="1"/>
</dbReference>
<dbReference type="FunFam" id="3.30.300.30:FF:000008">
    <property type="entry name" value="2,3-dihydroxybenzoate-AMP ligase"/>
    <property type="match status" value="1"/>
</dbReference>
<keyword evidence="9" id="KW-1185">Reference proteome</keyword>
<comment type="catalytic activity">
    <reaction evidence="3">
        <text>3-(methylsulfanyl)propanoate + ATP + CoA = 3-(methylsulfanyl)propanoyl-CoA + AMP + diphosphate</text>
        <dbReference type="Rhea" id="RHEA:43052"/>
        <dbReference type="ChEBI" id="CHEBI:30616"/>
        <dbReference type="ChEBI" id="CHEBI:33019"/>
        <dbReference type="ChEBI" id="CHEBI:49016"/>
        <dbReference type="ChEBI" id="CHEBI:57287"/>
        <dbReference type="ChEBI" id="CHEBI:82815"/>
        <dbReference type="ChEBI" id="CHEBI:456215"/>
        <dbReference type="EC" id="6.2.1.44"/>
    </reaction>
    <physiologicalReaction direction="left-to-right" evidence="3">
        <dbReference type="Rhea" id="RHEA:43053"/>
    </physiologicalReaction>
</comment>
<evidence type="ECO:0000256" key="2">
    <source>
        <dbReference type="ARBA" id="ARBA00022598"/>
    </source>
</evidence>
<keyword evidence="2 8" id="KW-0436">Ligase</keyword>
<dbReference type="EC" id="6.2.1.44" evidence="4"/>
<evidence type="ECO:0000256" key="1">
    <source>
        <dbReference type="ARBA" id="ARBA00006432"/>
    </source>
</evidence>
<dbReference type="PANTHER" id="PTHR43201">
    <property type="entry name" value="ACYL-COA SYNTHETASE"/>
    <property type="match status" value="1"/>
</dbReference>
<feature type="domain" description="AMP-dependent synthetase/ligase" evidence="6">
    <location>
        <begin position="11"/>
        <end position="370"/>
    </location>
</feature>
<evidence type="ECO:0000256" key="4">
    <source>
        <dbReference type="ARBA" id="ARBA00066616"/>
    </source>
</evidence>
<dbReference type="AlphaFoldDB" id="A0A3S0V4A1"/>
<organism evidence="8 9">
    <name type="scientific">Azospirillum doebereinerae</name>
    <dbReference type="NCBI Taxonomy" id="92933"/>
    <lineage>
        <taxon>Bacteria</taxon>
        <taxon>Pseudomonadati</taxon>
        <taxon>Pseudomonadota</taxon>
        <taxon>Alphaproteobacteria</taxon>
        <taxon>Rhodospirillales</taxon>
        <taxon>Azospirillaceae</taxon>
        <taxon>Azospirillum</taxon>
    </lineage>
</organism>
<accession>A0A3S0V4A1</accession>
<evidence type="ECO:0000256" key="5">
    <source>
        <dbReference type="ARBA" id="ARBA00067668"/>
    </source>
</evidence>
<dbReference type="SUPFAM" id="SSF56801">
    <property type="entry name" value="Acetyl-CoA synthetase-like"/>
    <property type="match status" value="1"/>
</dbReference>
<protein>
    <recommendedName>
        <fullName evidence="5">3-methylmercaptopropionyl-CoA ligase</fullName>
        <ecNumber evidence="4">6.2.1.44</ecNumber>
    </recommendedName>
</protein>
<feature type="domain" description="AMP-binding enzyme C-terminal" evidence="7">
    <location>
        <begin position="421"/>
        <end position="496"/>
    </location>
</feature>
<dbReference type="InterPro" id="IPR020845">
    <property type="entry name" value="AMP-binding_CS"/>
</dbReference>
<dbReference type="InterPro" id="IPR045851">
    <property type="entry name" value="AMP-bd_C_sf"/>
</dbReference>
<dbReference type="InterPro" id="IPR000873">
    <property type="entry name" value="AMP-dep_synth/lig_dom"/>
</dbReference>
<evidence type="ECO:0000313" key="9">
    <source>
        <dbReference type="Proteomes" id="UP000280346"/>
    </source>
</evidence>
<dbReference type="InterPro" id="IPR025110">
    <property type="entry name" value="AMP-bd_C"/>
</dbReference>
<dbReference type="OrthoDB" id="9803968at2"/>
<name>A0A3S0V4A1_9PROT</name>
<dbReference type="PANTHER" id="PTHR43201:SF32">
    <property type="entry name" value="2-SUCCINYLBENZOATE--COA LIGASE, CHLOROPLASTIC_PEROXISOMAL"/>
    <property type="match status" value="1"/>
</dbReference>
<dbReference type="InterPro" id="IPR042099">
    <property type="entry name" value="ANL_N_sf"/>
</dbReference>
<dbReference type="GO" id="GO:0006631">
    <property type="term" value="P:fatty acid metabolic process"/>
    <property type="evidence" value="ECO:0007669"/>
    <property type="project" value="TreeGrafter"/>
</dbReference>
<dbReference type="EMBL" id="RZIJ01000019">
    <property type="protein sequence ID" value="RUQ66794.1"/>
    <property type="molecule type" value="Genomic_DNA"/>
</dbReference>
<comment type="similarity">
    <text evidence="1">Belongs to the ATP-dependent AMP-binding enzyme family.</text>
</comment>
<dbReference type="GO" id="GO:0031956">
    <property type="term" value="F:medium-chain fatty acid-CoA ligase activity"/>
    <property type="evidence" value="ECO:0007669"/>
    <property type="project" value="TreeGrafter"/>
</dbReference>
<gene>
    <name evidence="8" type="ORF">EJ913_21650</name>
</gene>
<dbReference type="Gene3D" id="3.30.300.30">
    <property type="match status" value="1"/>
</dbReference>
<comment type="caution">
    <text evidence="8">The sequence shown here is derived from an EMBL/GenBank/DDBJ whole genome shotgun (WGS) entry which is preliminary data.</text>
</comment>
<dbReference type="Pfam" id="PF00501">
    <property type="entry name" value="AMP-binding"/>
    <property type="match status" value="1"/>
</dbReference>
<proteinExistence type="inferred from homology"/>
<evidence type="ECO:0000259" key="7">
    <source>
        <dbReference type="Pfam" id="PF13193"/>
    </source>
</evidence>
<dbReference type="Proteomes" id="UP000280346">
    <property type="component" value="Unassembled WGS sequence"/>
</dbReference>
<dbReference type="PROSITE" id="PS00455">
    <property type="entry name" value="AMP_BINDING"/>
    <property type="match status" value="1"/>
</dbReference>